<dbReference type="SUPFAM" id="SSF51735">
    <property type="entry name" value="NAD(P)-binding Rossmann-fold domains"/>
    <property type="match status" value="1"/>
</dbReference>
<dbReference type="PANTHER" id="PTHR43000">
    <property type="entry name" value="DTDP-D-GLUCOSE 4,6-DEHYDRATASE-RELATED"/>
    <property type="match status" value="1"/>
</dbReference>
<gene>
    <name evidence="3" type="ORF">COV34_03205</name>
</gene>
<dbReference type="CDD" id="cd05256">
    <property type="entry name" value="UDP_AE_SDR_e"/>
    <property type="match status" value="1"/>
</dbReference>
<comment type="similarity">
    <text evidence="1">Belongs to the NAD(P)-dependent epimerase/dehydratase family.</text>
</comment>
<dbReference type="Gene3D" id="3.40.50.720">
    <property type="entry name" value="NAD(P)-binding Rossmann-like Domain"/>
    <property type="match status" value="1"/>
</dbReference>
<evidence type="ECO:0000313" key="4">
    <source>
        <dbReference type="Proteomes" id="UP000231333"/>
    </source>
</evidence>
<name>A0A2H0QT81_9BACT</name>
<dbReference type="InterPro" id="IPR036291">
    <property type="entry name" value="NAD(P)-bd_dom_sf"/>
</dbReference>
<accession>A0A2H0QT81</accession>
<reference evidence="3 4" key="1">
    <citation type="submission" date="2017-09" db="EMBL/GenBank/DDBJ databases">
        <title>Depth-based differentiation of microbial function through sediment-hosted aquifers and enrichment of novel symbionts in the deep terrestrial subsurface.</title>
        <authorList>
            <person name="Probst A.J."/>
            <person name="Ladd B."/>
            <person name="Jarett J.K."/>
            <person name="Geller-Mcgrath D.E."/>
            <person name="Sieber C.M."/>
            <person name="Emerson J.B."/>
            <person name="Anantharaman K."/>
            <person name="Thomas B.C."/>
            <person name="Malmstrom R."/>
            <person name="Stieglmeier M."/>
            <person name="Klingl A."/>
            <person name="Woyke T."/>
            <person name="Ryan C.M."/>
            <person name="Banfield J.F."/>
        </authorList>
    </citation>
    <scope>NUCLEOTIDE SEQUENCE [LARGE SCALE GENOMIC DNA]</scope>
    <source>
        <strain evidence="3">CG10_big_fil_rev_8_21_14_0_10_42_12</strain>
    </source>
</reference>
<dbReference type="AlphaFoldDB" id="A0A2H0QT81"/>
<proteinExistence type="inferred from homology"/>
<dbReference type="Gene3D" id="3.90.25.10">
    <property type="entry name" value="UDP-galactose 4-epimerase, domain 1"/>
    <property type="match status" value="1"/>
</dbReference>
<protein>
    <submittedName>
        <fullName evidence="3">LPS biosynthesis protein WbpP</fullName>
    </submittedName>
</protein>
<dbReference type="InterPro" id="IPR001509">
    <property type="entry name" value="Epimerase_deHydtase"/>
</dbReference>
<dbReference type="EMBL" id="PCXL01000022">
    <property type="protein sequence ID" value="PIR37519.1"/>
    <property type="molecule type" value="Genomic_DNA"/>
</dbReference>
<comment type="caution">
    <text evidence="3">The sequence shown here is derived from an EMBL/GenBank/DDBJ whole genome shotgun (WGS) entry which is preliminary data.</text>
</comment>
<dbReference type="Proteomes" id="UP000231333">
    <property type="component" value="Unassembled WGS sequence"/>
</dbReference>
<evidence type="ECO:0000256" key="1">
    <source>
        <dbReference type="ARBA" id="ARBA00007637"/>
    </source>
</evidence>
<dbReference type="PRINTS" id="PR01713">
    <property type="entry name" value="NUCEPIMERASE"/>
</dbReference>
<feature type="domain" description="NAD-dependent epimerase/dehydratase" evidence="2">
    <location>
        <begin position="7"/>
        <end position="243"/>
    </location>
</feature>
<sequence length="317" mass="34518">MTKQEKVVVTGGAGFIGSHLVLELLKNNYAVSVVDNLSSGKQANIDLFKNDIEFLNLDINDTNTLTRIFKNARYVFHLAAIPAVPKSIEDPVKTNHANIDGTVSVLIAARDAGVQKVIFTSSASVYGNSIVLPKTEDINPEPLSPYAIQKLTGELYMTAFKRFFNLETVSLRYFNVYGPRQDSNSSYATVIPLFIEAIKNNRGQIIHGDGQMTRDFIYVEDVAKANMLVAESAIGSGEIFNIAGGKPTSINGLFSTIRRVLNVDVQPEYGPARIGDIQDSYADVAKAKNSFGFQAQVTLEEGIRKTAASLSLASKNS</sequence>
<organism evidence="3 4">
    <name type="scientific">Candidatus Zambryskibacteria bacterium CG10_big_fil_rev_8_21_14_0_10_42_12</name>
    <dbReference type="NCBI Taxonomy" id="1975115"/>
    <lineage>
        <taxon>Bacteria</taxon>
        <taxon>Candidatus Zambryskiibacteriota</taxon>
    </lineage>
</organism>
<evidence type="ECO:0000313" key="3">
    <source>
        <dbReference type="EMBL" id="PIR37519.1"/>
    </source>
</evidence>
<evidence type="ECO:0000259" key="2">
    <source>
        <dbReference type="Pfam" id="PF01370"/>
    </source>
</evidence>
<dbReference type="Pfam" id="PF01370">
    <property type="entry name" value="Epimerase"/>
    <property type="match status" value="1"/>
</dbReference>